<sequence>MHLNALVFLSVLGLVAAQWCGCENADSTTCVESPQDYNRDERIDCGPYIQRRSCSDVVTGDGCGTGDASLSLTTGIDNDDPADVNPPDPDFSADELDNYKTLELELLADILKNEPLYPDEGEQKLDLPYCGMLSDDAATSRRDIPVYASDLYKRGWGSIFKGLKWPTLSSGPKKPVFTKKPGPPNVRVVFNVFATNYTTQDKVTDELLDTAVAELNSAYQRMNISFYRDSSIYRFTEPSDDELRRFTQHVRGGSDDDAFNNAYMMREAHRHGGKDVLHVYVLESIRRTNAVLNGFCFFPNTKGVDGCAVAMDAMTGISHINCDTTSRGTLTHEAGHWFGLKHTHDEIDDDVCGGDNEIDVIPQFPSNGRFCDTQHPCSKGKSPSVQSKTNVRMTNYMSYAFSRGSPYVADVGPWVAEQKSKAWTNFYNLRVGISGSFKRDSPAGSLYSRLVQYREQQSRAFNLTLSARGILSSRPGIRDELLAICQTPWSDPDPSIDAAIPDKDNDSSKIPEDDGSTTTPGTGGTTNPDKGTGKGGSSGTGKSSGGNGSGTGTGTGTGTGSGNGSDGTDSGDGTSTGRAGVLRPNALFAALVSVLAFTF</sequence>
<dbReference type="PANTHER" id="PTHR47466">
    <property type="match status" value="1"/>
</dbReference>
<feature type="region of interest" description="Disordered" evidence="9">
    <location>
        <begin position="487"/>
        <end position="582"/>
    </location>
</feature>
<dbReference type="Proteomes" id="UP000077266">
    <property type="component" value="Unassembled WGS sequence"/>
</dbReference>
<dbReference type="InterPro" id="IPR008754">
    <property type="entry name" value="Peptidase_M43"/>
</dbReference>
<keyword evidence="13" id="KW-1185">Reference proteome</keyword>
<evidence type="ECO:0000256" key="7">
    <source>
        <dbReference type="ARBA" id="ARBA00023049"/>
    </source>
</evidence>
<keyword evidence="2" id="KW-0645">Protease</keyword>
<keyword evidence="3" id="KW-0479">Metal-binding</keyword>
<keyword evidence="4 10" id="KW-0732">Signal</keyword>
<feature type="compositionally biased region" description="Low complexity" evidence="9">
    <location>
        <begin position="490"/>
        <end position="499"/>
    </location>
</feature>
<evidence type="ECO:0000256" key="4">
    <source>
        <dbReference type="ARBA" id="ARBA00022729"/>
    </source>
</evidence>
<evidence type="ECO:0000313" key="13">
    <source>
        <dbReference type="Proteomes" id="UP000077266"/>
    </source>
</evidence>
<name>A0A166ABP8_EXIGL</name>
<keyword evidence="6" id="KW-0862">Zinc</keyword>
<comment type="similarity">
    <text evidence="1">Belongs to the peptidase M43B family.</text>
</comment>
<feature type="chain" id="PRO_5007870523" description="Peptidase M43 pregnancy-associated plasma-A domain-containing protein" evidence="10">
    <location>
        <begin position="18"/>
        <end position="599"/>
    </location>
</feature>
<accession>A0A166ABP8</accession>
<feature type="domain" description="Peptidase M43 pregnancy-associated plasma-A" evidence="11">
    <location>
        <begin position="277"/>
        <end position="400"/>
    </location>
</feature>
<evidence type="ECO:0000256" key="6">
    <source>
        <dbReference type="ARBA" id="ARBA00022833"/>
    </source>
</evidence>
<evidence type="ECO:0000256" key="3">
    <source>
        <dbReference type="ARBA" id="ARBA00022723"/>
    </source>
</evidence>
<feature type="compositionally biased region" description="Basic and acidic residues" evidence="9">
    <location>
        <begin position="500"/>
        <end position="512"/>
    </location>
</feature>
<dbReference type="AlphaFoldDB" id="A0A166ABP8"/>
<dbReference type="PANTHER" id="PTHR47466:SF1">
    <property type="entry name" value="METALLOPROTEASE MEP1 (AFU_ORTHOLOGUE AFUA_1G07730)-RELATED"/>
    <property type="match status" value="1"/>
</dbReference>
<dbReference type="EMBL" id="KV426049">
    <property type="protein sequence ID" value="KZV90439.1"/>
    <property type="molecule type" value="Genomic_DNA"/>
</dbReference>
<dbReference type="OrthoDB" id="536211at2759"/>
<dbReference type="Gene3D" id="3.40.390.10">
    <property type="entry name" value="Collagenase (Catalytic Domain)"/>
    <property type="match status" value="1"/>
</dbReference>
<feature type="compositionally biased region" description="Gly residues" evidence="9">
    <location>
        <begin position="533"/>
        <end position="565"/>
    </location>
</feature>
<proteinExistence type="inferred from homology"/>
<evidence type="ECO:0000256" key="8">
    <source>
        <dbReference type="ARBA" id="ARBA00023157"/>
    </source>
</evidence>
<dbReference type="GO" id="GO:0006508">
    <property type="term" value="P:proteolysis"/>
    <property type="evidence" value="ECO:0007669"/>
    <property type="project" value="UniProtKB-KW"/>
</dbReference>
<keyword evidence="8" id="KW-1015">Disulfide bond</keyword>
<evidence type="ECO:0000256" key="2">
    <source>
        <dbReference type="ARBA" id="ARBA00022670"/>
    </source>
</evidence>
<keyword evidence="5" id="KW-0378">Hydrolase</keyword>
<protein>
    <recommendedName>
        <fullName evidence="11">Peptidase M43 pregnancy-associated plasma-A domain-containing protein</fullName>
    </recommendedName>
</protein>
<evidence type="ECO:0000256" key="9">
    <source>
        <dbReference type="SAM" id="MobiDB-lite"/>
    </source>
</evidence>
<keyword evidence="7" id="KW-0482">Metalloprotease</keyword>
<dbReference type="GO" id="GO:0008237">
    <property type="term" value="F:metallopeptidase activity"/>
    <property type="evidence" value="ECO:0007669"/>
    <property type="project" value="UniProtKB-KW"/>
</dbReference>
<dbReference type="SUPFAM" id="SSF55486">
    <property type="entry name" value="Metalloproteases ('zincins'), catalytic domain"/>
    <property type="match status" value="1"/>
</dbReference>
<dbReference type="InterPro" id="IPR024079">
    <property type="entry name" value="MetalloPept_cat_dom_sf"/>
</dbReference>
<feature type="compositionally biased region" description="Low complexity" evidence="9">
    <location>
        <begin position="566"/>
        <end position="577"/>
    </location>
</feature>
<evidence type="ECO:0000313" key="12">
    <source>
        <dbReference type="EMBL" id="KZV90439.1"/>
    </source>
</evidence>
<organism evidence="12 13">
    <name type="scientific">Exidia glandulosa HHB12029</name>
    <dbReference type="NCBI Taxonomy" id="1314781"/>
    <lineage>
        <taxon>Eukaryota</taxon>
        <taxon>Fungi</taxon>
        <taxon>Dikarya</taxon>
        <taxon>Basidiomycota</taxon>
        <taxon>Agaricomycotina</taxon>
        <taxon>Agaricomycetes</taxon>
        <taxon>Auriculariales</taxon>
        <taxon>Exidiaceae</taxon>
        <taxon>Exidia</taxon>
    </lineage>
</organism>
<reference evidence="12 13" key="1">
    <citation type="journal article" date="2016" name="Mol. Biol. Evol.">
        <title>Comparative Genomics of Early-Diverging Mushroom-Forming Fungi Provides Insights into the Origins of Lignocellulose Decay Capabilities.</title>
        <authorList>
            <person name="Nagy L.G."/>
            <person name="Riley R."/>
            <person name="Tritt A."/>
            <person name="Adam C."/>
            <person name="Daum C."/>
            <person name="Floudas D."/>
            <person name="Sun H."/>
            <person name="Yadav J.S."/>
            <person name="Pangilinan J."/>
            <person name="Larsson K.H."/>
            <person name="Matsuura K."/>
            <person name="Barry K."/>
            <person name="Labutti K."/>
            <person name="Kuo R."/>
            <person name="Ohm R.A."/>
            <person name="Bhattacharya S.S."/>
            <person name="Shirouzu T."/>
            <person name="Yoshinaga Y."/>
            <person name="Martin F.M."/>
            <person name="Grigoriev I.V."/>
            <person name="Hibbett D.S."/>
        </authorList>
    </citation>
    <scope>NUCLEOTIDE SEQUENCE [LARGE SCALE GENOMIC DNA]</scope>
    <source>
        <strain evidence="12 13">HHB12029</strain>
    </source>
</reference>
<dbReference type="InParanoid" id="A0A166ABP8"/>
<feature type="signal peptide" evidence="10">
    <location>
        <begin position="1"/>
        <end position="17"/>
    </location>
</feature>
<dbReference type="GO" id="GO:0046872">
    <property type="term" value="F:metal ion binding"/>
    <property type="evidence" value="ECO:0007669"/>
    <property type="project" value="UniProtKB-KW"/>
</dbReference>
<evidence type="ECO:0000259" key="11">
    <source>
        <dbReference type="Pfam" id="PF05572"/>
    </source>
</evidence>
<gene>
    <name evidence="12" type="ORF">EXIGLDRAFT_770855</name>
</gene>
<dbReference type="Pfam" id="PF05572">
    <property type="entry name" value="Peptidase_M43"/>
    <property type="match status" value="1"/>
</dbReference>
<evidence type="ECO:0000256" key="1">
    <source>
        <dbReference type="ARBA" id="ARBA00008721"/>
    </source>
</evidence>
<evidence type="ECO:0000256" key="10">
    <source>
        <dbReference type="SAM" id="SignalP"/>
    </source>
</evidence>
<evidence type="ECO:0000256" key="5">
    <source>
        <dbReference type="ARBA" id="ARBA00022801"/>
    </source>
</evidence>
<feature type="compositionally biased region" description="Low complexity" evidence="9">
    <location>
        <begin position="516"/>
        <end position="530"/>
    </location>
</feature>